<comment type="caution">
    <text evidence="1">The sequence shown here is derived from an EMBL/GenBank/DDBJ whole genome shotgun (WGS) entry which is preliminary data.</text>
</comment>
<reference evidence="1 2" key="1">
    <citation type="journal article" date="2006" name="Science">
        <title>The genome of black cottonwood, Populus trichocarpa (Torr. &amp; Gray).</title>
        <authorList>
            <person name="Tuskan G.A."/>
            <person name="Difazio S."/>
            <person name="Jansson S."/>
            <person name="Bohlmann J."/>
            <person name="Grigoriev I."/>
            <person name="Hellsten U."/>
            <person name="Putnam N."/>
            <person name="Ralph S."/>
            <person name="Rombauts S."/>
            <person name="Salamov A."/>
            <person name="Schein J."/>
            <person name="Sterck L."/>
            <person name="Aerts A."/>
            <person name="Bhalerao R.R."/>
            <person name="Bhalerao R.P."/>
            <person name="Blaudez D."/>
            <person name="Boerjan W."/>
            <person name="Brun A."/>
            <person name="Brunner A."/>
            <person name="Busov V."/>
            <person name="Campbell M."/>
            <person name="Carlson J."/>
            <person name="Chalot M."/>
            <person name="Chapman J."/>
            <person name="Chen G.L."/>
            <person name="Cooper D."/>
            <person name="Coutinho P.M."/>
            <person name="Couturier J."/>
            <person name="Covert S."/>
            <person name="Cronk Q."/>
            <person name="Cunningham R."/>
            <person name="Davis J."/>
            <person name="Degroeve S."/>
            <person name="Dejardin A."/>
            <person name="Depamphilis C."/>
            <person name="Detter J."/>
            <person name="Dirks B."/>
            <person name="Dubchak I."/>
            <person name="Duplessis S."/>
            <person name="Ehlting J."/>
            <person name="Ellis B."/>
            <person name="Gendler K."/>
            <person name="Goodstein D."/>
            <person name="Gribskov M."/>
            <person name="Grimwood J."/>
            <person name="Groover A."/>
            <person name="Gunter L."/>
            <person name="Hamberger B."/>
            <person name="Heinze B."/>
            <person name="Helariutta Y."/>
            <person name="Henrissat B."/>
            <person name="Holligan D."/>
            <person name="Holt R."/>
            <person name="Huang W."/>
            <person name="Islam-Faridi N."/>
            <person name="Jones S."/>
            <person name="Jones-Rhoades M."/>
            <person name="Jorgensen R."/>
            <person name="Joshi C."/>
            <person name="Kangasjarvi J."/>
            <person name="Karlsson J."/>
            <person name="Kelleher C."/>
            <person name="Kirkpatrick R."/>
            <person name="Kirst M."/>
            <person name="Kohler A."/>
            <person name="Kalluri U."/>
            <person name="Larimer F."/>
            <person name="Leebens-Mack J."/>
            <person name="Leple J.C."/>
            <person name="Locascio P."/>
            <person name="Lou Y."/>
            <person name="Lucas S."/>
            <person name="Martin F."/>
            <person name="Montanini B."/>
            <person name="Napoli C."/>
            <person name="Nelson D.R."/>
            <person name="Nelson C."/>
            <person name="Nieminen K."/>
            <person name="Nilsson O."/>
            <person name="Pereda V."/>
            <person name="Peter G."/>
            <person name="Philippe R."/>
            <person name="Pilate G."/>
            <person name="Poliakov A."/>
            <person name="Razumovskaya J."/>
            <person name="Richardson P."/>
            <person name="Rinaldi C."/>
            <person name="Ritland K."/>
            <person name="Rouze P."/>
            <person name="Ryaboy D."/>
            <person name="Schmutz J."/>
            <person name="Schrader J."/>
            <person name="Segerman B."/>
            <person name="Shin H."/>
            <person name="Siddiqui A."/>
            <person name="Sterky F."/>
            <person name="Terry A."/>
            <person name="Tsai C.J."/>
            <person name="Uberbacher E."/>
            <person name="Unneberg P."/>
            <person name="Vahala J."/>
            <person name="Wall K."/>
            <person name="Wessler S."/>
            <person name="Yang G."/>
            <person name="Yin T."/>
            <person name="Douglas C."/>
            <person name="Marra M."/>
            <person name="Sandberg G."/>
            <person name="Van de Peer Y."/>
            <person name="Rokhsar D."/>
        </authorList>
    </citation>
    <scope>NUCLEOTIDE SEQUENCE [LARGE SCALE GENOMIC DNA]</scope>
    <source>
        <strain evidence="2">cv. Nisqually</strain>
    </source>
</reference>
<evidence type="ECO:0000313" key="1">
    <source>
        <dbReference type="EMBL" id="KAI9400261.1"/>
    </source>
</evidence>
<evidence type="ECO:0000313" key="2">
    <source>
        <dbReference type="Proteomes" id="UP000006729"/>
    </source>
</evidence>
<protein>
    <submittedName>
        <fullName evidence="1">Uncharacterized protein</fullName>
    </submittedName>
</protein>
<dbReference type="Proteomes" id="UP000006729">
    <property type="component" value="Chromosome 2"/>
</dbReference>
<name>A0ACC0TFE2_POPTR</name>
<sequence length="60" mass="6489">MYSNIIATGEYVWALLLGVFSGSDGVDAGSSNANIDEVDLKEEDNHLEKDGIPNFKNDIS</sequence>
<organism evidence="1 2">
    <name type="scientific">Populus trichocarpa</name>
    <name type="common">Western balsam poplar</name>
    <name type="synonym">Populus balsamifera subsp. trichocarpa</name>
    <dbReference type="NCBI Taxonomy" id="3694"/>
    <lineage>
        <taxon>Eukaryota</taxon>
        <taxon>Viridiplantae</taxon>
        <taxon>Streptophyta</taxon>
        <taxon>Embryophyta</taxon>
        <taxon>Tracheophyta</taxon>
        <taxon>Spermatophyta</taxon>
        <taxon>Magnoliopsida</taxon>
        <taxon>eudicotyledons</taxon>
        <taxon>Gunneridae</taxon>
        <taxon>Pentapetalae</taxon>
        <taxon>rosids</taxon>
        <taxon>fabids</taxon>
        <taxon>Malpighiales</taxon>
        <taxon>Salicaceae</taxon>
        <taxon>Saliceae</taxon>
        <taxon>Populus</taxon>
    </lineage>
</organism>
<accession>A0ACC0TFE2</accession>
<keyword evidence="2" id="KW-1185">Reference proteome</keyword>
<dbReference type="EMBL" id="CM009291">
    <property type="protein sequence ID" value="KAI9400261.1"/>
    <property type="molecule type" value="Genomic_DNA"/>
</dbReference>
<proteinExistence type="predicted"/>
<gene>
    <name evidence="1" type="ORF">POPTR_002G214475v4</name>
</gene>